<accession>A0A2R5G5Q2</accession>
<dbReference type="EMBL" id="BDUD01000011">
    <property type="protein sequence ID" value="GBG23773.1"/>
    <property type="molecule type" value="Genomic_DNA"/>
</dbReference>
<organism evidence="1 2">
    <name type="scientific">Nostoc commune NIES-4072</name>
    <dbReference type="NCBI Taxonomy" id="2005467"/>
    <lineage>
        <taxon>Bacteria</taxon>
        <taxon>Bacillati</taxon>
        <taxon>Cyanobacteriota</taxon>
        <taxon>Cyanophyceae</taxon>
        <taxon>Nostocales</taxon>
        <taxon>Nostocaceae</taxon>
        <taxon>Nostoc</taxon>
    </lineage>
</organism>
<dbReference type="RefSeq" id="WP_109013602.1">
    <property type="nucleotide sequence ID" value="NZ_BDUD01000011.1"/>
</dbReference>
<name>A0A2R5G5Q2_NOSCO</name>
<proteinExistence type="predicted"/>
<dbReference type="OrthoDB" id="488588at2"/>
<sequence length="64" mass="7495">MTDDIKRSKGKFDPVTETRDWQVAASEEYCRRIAKKTGRRLVEIIDTEDEPLPIVCIFEDYSDD</sequence>
<keyword evidence="2" id="KW-1185">Reference proteome</keyword>
<protein>
    <submittedName>
        <fullName evidence="1">Uncharacterized protein</fullName>
    </submittedName>
</protein>
<comment type="caution">
    <text evidence="1">The sequence shown here is derived from an EMBL/GenBank/DDBJ whole genome shotgun (WGS) entry which is preliminary data.</text>
</comment>
<evidence type="ECO:0000313" key="1">
    <source>
        <dbReference type="EMBL" id="GBG23773.1"/>
    </source>
</evidence>
<gene>
    <name evidence="1" type="ORF">NIES4072_74850</name>
</gene>
<dbReference type="Proteomes" id="UP000245124">
    <property type="component" value="Unassembled WGS sequence"/>
</dbReference>
<dbReference type="AlphaFoldDB" id="A0A2R5G5Q2"/>
<reference evidence="1 2" key="1">
    <citation type="submission" date="2017-06" db="EMBL/GenBank/DDBJ databases">
        <title>Genome sequencing of cyanobaciteial culture collection at National Institute for Environmental Studies (NIES).</title>
        <authorList>
            <person name="Hirose Y."/>
            <person name="Shimura Y."/>
            <person name="Fujisawa T."/>
            <person name="Nakamura Y."/>
            <person name="Kawachi M."/>
        </authorList>
    </citation>
    <scope>NUCLEOTIDE SEQUENCE [LARGE SCALE GENOMIC DNA]</scope>
    <source>
        <strain evidence="1 2">NIES-4072</strain>
    </source>
</reference>
<evidence type="ECO:0000313" key="2">
    <source>
        <dbReference type="Proteomes" id="UP000245124"/>
    </source>
</evidence>